<dbReference type="GO" id="GO:0001669">
    <property type="term" value="C:acrosomal vesicle"/>
    <property type="evidence" value="ECO:0007669"/>
    <property type="project" value="UniProtKB-SubCell"/>
</dbReference>
<dbReference type="KEGG" id="emc:129335788"/>
<evidence type="ECO:0000256" key="3">
    <source>
        <dbReference type="ARBA" id="ARBA00022490"/>
    </source>
</evidence>
<dbReference type="SMART" id="SM00072">
    <property type="entry name" value="GuKc"/>
    <property type="match status" value="1"/>
</dbReference>
<dbReference type="CDD" id="cd00071">
    <property type="entry name" value="GMPK"/>
    <property type="match status" value="1"/>
</dbReference>
<dbReference type="PANTHER" id="PTHR23117">
    <property type="entry name" value="GUANYLATE KINASE-RELATED"/>
    <property type="match status" value="1"/>
</dbReference>
<dbReference type="GO" id="GO:0004385">
    <property type="term" value="F:GMP kinase activity"/>
    <property type="evidence" value="ECO:0007669"/>
    <property type="project" value="TreeGrafter"/>
</dbReference>
<dbReference type="FunFam" id="3.80.10.10:FF:000191">
    <property type="entry name" value="Leucine rich repeats and guanylate kinase domain containing"/>
    <property type="match status" value="1"/>
</dbReference>
<dbReference type="Gene3D" id="3.40.50.300">
    <property type="entry name" value="P-loop containing nucleotide triphosphate hydrolases"/>
    <property type="match status" value="1"/>
</dbReference>
<dbReference type="InterPro" id="IPR032675">
    <property type="entry name" value="LRR_dom_sf"/>
</dbReference>
<dbReference type="Pfam" id="PF14580">
    <property type="entry name" value="LRR_9"/>
    <property type="match status" value="1"/>
</dbReference>
<evidence type="ECO:0000256" key="10">
    <source>
        <dbReference type="ARBA" id="ARBA00022840"/>
    </source>
</evidence>
<dbReference type="PRINTS" id="PR00019">
    <property type="entry name" value="LEURICHRPT"/>
</dbReference>
<evidence type="ECO:0000256" key="2">
    <source>
        <dbReference type="ARBA" id="ARBA00004218"/>
    </source>
</evidence>
<evidence type="ECO:0000256" key="14">
    <source>
        <dbReference type="ARBA" id="ARBA00023329"/>
    </source>
</evidence>
<feature type="domain" description="Guanylate kinase-like" evidence="19">
    <location>
        <begin position="422"/>
        <end position="605"/>
    </location>
</feature>
<evidence type="ECO:0000313" key="20">
    <source>
        <dbReference type="Proteomes" id="UP001190640"/>
    </source>
</evidence>
<keyword evidence="5" id="KW-0808">Transferase</keyword>
<dbReference type="InterPro" id="IPR025875">
    <property type="entry name" value="Leu-rich_rpt_4"/>
</dbReference>
<dbReference type="GO" id="GO:0007283">
    <property type="term" value="P:spermatogenesis"/>
    <property type="evidence" value="ECO:0007669"/>
    <property type="project" value="UniProtKB-KW"/>
</dbReference>
<feature type="region of interest" description="Disordered" evidence="18">
    <location>
        <begin position="73"/>
        <end position="110"/>
    </location>
</feature>
<evidence type="ECO:0000259" key="19">
    <source>
        <dbReference type="PROSITE" id="PS50052"/>
    </source>
</evidence>
<comment type="subunit">
    <text evidence="16">Interacts (via guanylate kinase-like domain) with RIMBP3 (via coiled-coil region). Interacts (via guanylate kinase-like domain) with HOOK2. Interacts (via LRRCT domain) with KLC3. Interacts with HOOK1 and HOOK3.</text>
</comment>
<evidence type="ECO:0000256" key="15">
    <source>
        <dbReference type="ARBA" id="ARBA00054148"/>
    </source>
</evidence>
<dbReference type="PROSITE" id="PS50052">
    <property type="entry name" value="GUANYLATE_KINASE_2"/>
    <property type="match status" value="1"/>
</dbReference>
<gene>
    <name evidence="21" type="primary">LRGUK</name>
</gene>
<evidence type="ECO:0000256" key="16">
    <source>
        <dbReference type="ARBA" id="ARBA00062266"/>
    </source>
</evidence>
<dbReference type="AlphaFoldDB" id="A0AA97JSH3"/>
<keyword evidence="8 21" id="KW-0418">Kinase</keyword>
<dbReference type="InterPro" id="IPR027417">
    <property type="entry name" value="P-loop_NTPase"/>
</dbReference>
<evidence type="ECO:0000256" key="5">
    <source>
        <dbReference type="ARBA" id="ARBA00022679"/>
    </source>
</evidence>
<dbReference type="GeneID" id="129335788"/>
<dbReference type="InterPro" id="IPR008144">
    <property type="entry name" value="Guanylate_kin-like_dom"/>
</dbReference>
<evidence type="ECO:0000256" key="12">
    <source>
        <dbReference type="ARBA" id="ARBA00023212"/>
    </source>
</evidence>
<keyword evidence="14" id="KW-0968">Cytoplasmic vesicle</keyword>
<dbReference type="Pfam" id="PF13516">
    <property type="entry name" value="LRR_6"/>
    <property type="match status" value="1"/>
</dbReference>
<evidence type="ECO:0000256" key="1">
    <source>
        <dbReference type="ARBA" id="ARBA00004120"/>
    </source>
</evidence>
<comment type="function">
    <text evidence="15">Involved in multiple aspects of sperm assembly including acrosome attachment, shaping of the sperm head and in the early aspects of axoneme development. Not essential for primary cilium biogenesis.</text>
</comment>
<keyword evidence="20" id="KW-1185">Reference proteome</keyword>
<evidence type="ECO:0000256" key="6">
    <source>
        <dbReference type="ARBA" id="ARBA00022737"/>
    </source>
</evidence>
<keyword evidence="13" id="KW-0966">Cell projection</keyword>
<evidence type="ECO:0000256" key="17">
    <source>
        <dbReference type="ARBA" id="ARBA00071205"/>
    </source>
</evidence>
<dbReference type="GO" id="GO:0030154">
    <property type="term" value="P:cell differentiation"/>
    <property type="evidence" value="ECO:0007669"/>
    <property type="project" value="UniProtKB-KW"/>
</dbReference>
<evidence type="ECO:0000256" key="18">
    <source>
        <dbReference type="SAM" id="MobiDB-lite"/>
    </source>
</evidence>
<keyword evidence="9" id="KW-0221">Differentiation</keyword>
<evidence type="ECO:0000313" key="21">
    <source>
        <dbReference type="RefSeq" id="XP_054844555.1"/>
    </source>
</evidence>
<feature type="region of interest" description="Disordered" evidence="18">
    <location>
        <begin position="729"/>
        <end position="855"/>
    </location>
</feature>
<keyword evidence="3" id="KW-0963">Cytoplasm</keyword>
<dbReference type="CTD" id="136332"/>
<dbReference type="FunFam" id="3.80.10.10:FF:000238">
    <property type="entry name" value="Leucine rich repeats and guanylate kinase domain containing"/>
    <property type="match status" value="1"/>
</dbReference>
<dbReference type="PROSITE" id="PS51450">
    <property type="entry name" value="LRR"/>
    <property type="match status" value="4"/>
</dbReference>
<keyword evidence="6" id="KW-0677">Repeat</keyword>
<dbReference type="GO" id="GO:0005524">
    <property type="term" value="F:ATP binding"/>
    <property type="evidence" value="ECO:0007669"/>
    <property type="project" value="UniProtKB-KW"/>
</dbReference>
<dbReference type="InterPro" id="IPR001611">
    <property type="entry name" value="Leu-rich_rpt"/>
</dbReference>
<keyword evidence="10" id="KW-0067">ATP-binding</keyword>
<organism evidence="20 21">
    <name type="scientific">Eublepharis macularius</name>
    <name type="common">Leopard gecko</name>
    <name type="synonym">Cyrtodactylus macularius</name>
    <dbReference type="NCBI Taxonomy" id="481883"/>
    <lineage>
        <taxon>Eukaryota</taxon>
        <taxon>Metazoa</taxon>
        <taxon>Chordata</taxon>
        <taxon>Craniata</taxon>
        <taxon>Vertebrata</taxon>
        <taxon>Euteleostomi</taxon>
        <taxon>Lepidosauria</taxon>
        <taxon>Squamata</taxon>
        <taxon>Bifurcata</taxon>
        <taxon>Gekkota</taxon>
        <taxon>Eublepharidae</taxon>
        <taxon>Eublepharinae</taxon>
        <taxon>Eublepharis</taxon>
    </lineage>
</organism>
<sequence length="855" mass="95647">MARPFSLERAEREAPFGAAPGGKPRLSGAPSAKTLTWRDLGERSLMQRSWIAAPFATFSSLLIHHLDDELPKELEEAERPAFVSEEEEEEEGEEESTESEPEPEPMEEEFDGVLDEGTASEALHNLGRSASGTEHVYLNLSLTDRLLSNVSVLSKYVHLEKLDLSHNRINDLSCVSYMPHLLDLDVSHNELTTYFDFSPPKNLQVVNFSYNEIPAMRDLSAYQSLKKLILDNNNIEEICGLEKCQNLTYLSLANNRIAAITGLQKLPIKTLCLKSNQIEKAVGLEELKGLRTLDLSDNRISSLEGLEEHNLLEEINLEDNQIGELGELEYVEALPLLRTLNLLGNPVQQQPDYWLLVIFMLLRLTELDHKKITVEEKVAAVNKYDPPPEVVAAQDHMTHITYSMMQPQRIYDSTLPSLDAPYPMLVLTGPLACWKRELCHRLCRKFNNYFRYSPCHTTRTAYFGEENRLDYYFVSQEEFDKMLHMGKFIATFKYSGFQYGLGRDTIDSIAREGLATCTHLEIEGVRSLKNSYFEPRYILLIPMNKEKYGGHLRRMGLFSRPEIEEAVRRVDMYNKVNQDLPGFFDAVINVDDHDEAFTKLTRLIEEFLGLVKPTESEVTIPKSDTKVDPAPEKTTDKKTATNVKGNEVVAQASPANEFLDSSARNYAARISAKLSEQKTPVEEASLHRRQQMARQGLMGKASSSYSQLFPREGFSTTVAAGMYPQYLEPTSYGARVSPSPQRRGSSDRGFQSASSDQSSRDSRAATRISLSSPGGVFSSSSSSGRTPAFNATSGDAANGEHVDGKDSGVSPEIKEKKPPKSKGASPRTPQVTIRPGSNTKPVLPPIPSGRKKINS</sequence>
<dbReference type="FunFam" id="3.40.50.300:FF:000828">
    <property type="entry name" value="leucine-rich repeat and guanylate kinase domain-containing protein-like"/>
    <property type="match status" value="1"/>
</dbReference>
<evidence type="ECO:0000256" key="9">
    <source>
        <dbReference type="ARBA" id="ARBA00022782"/>
    </source>
</evidence>
<dbReference type="GO" id="GO:0005829">
    <property type="term" value="C:cytosol"/>
    <property type="evidence" value="ECO:0007669"/>
    <property type="project" value="TreeGrafter"/>
</dbReference>
<protein>
    <recommendedName>
        <fullName evidence="17">Leucine-rich repeat and guanylate kinase domain-containing protein</fullName>
    </recommendedName>
</protein>
<keyword evidence="7" id="KW-0547">Nucleotide-binding</keyword>
<feature type="compositionally biased region" description="Low complexity" evidence="18">
    <location>
        <begin position="769"/>
        <end position="784"/>
    </location>
</feature>
<dbReference type="InterPro" id="IPR008145">
    <property type="entry name" value="GK/Ca_channel_bsu"/>
</dbReference>
<comment type="subcellular location">
    <subcellularLocation>
        <location evidence="1">Cytoplasm</location>
        <location evidence="1">Cytoskeleton</location>
        <location evidence="1">Cilium basal body</location>
    </subcellularLocation>
    <subcellularLocation>
        <location evidence="2">Cytoplasmic vesicle</location>
        <location evidence="2">Secretory vesicle</location>
        <location evidence="2">Acrosome</location>
    </subcellularLocation>
</comment>
<reference evidence="21" key="1">
    <citation type="submission" date="2025-08" db="UniProtKB">
        <authorList>
            <consortium name="RefSeq"/>
        </authorList>
    </citation>
    <scope>IDENTIFICATION</scope>
    <source>
        <tissue evidence="21">Blood</tissue>
    </source>
</reference>
<dbReference type="Gene3D" id="3.80.10.10">
    <property type="entry name" value="Ribonuclease Inhibitor"/>
    <property type="match status" value="2"/>
</dbReference>
<evidence type="ECO:0000256" key="13">
    <source>
        <dbReference type="ARBA" id="ARBA00023273"/>
    </source>
</evidence>
<feature type="compositionally biased region" description="Acidic residues" evidence="18">
    <location>
        <begin position="84"/>
        <end position="110"/>
    </location>
</feature>
<feature type="compositionally biased region" description="Basic and acidic residues" evidence="18">
    <location>
        <begin position="798"/>
        <end position="818"/>
    </location>
</feature>
<dbReference type="Proteomes" id="UP001190640">
    <property type="component" value="Chromosome 9"/>
</dbReference>
<evidence type="ECO:0000256" key="7">
    <source>
        <dbReference type="ARBA" id="ARBA00022741"/>
    </source>
</evidence>
<evidence type="ECO:0000256" key="11">
    <source>
        <dbReference type="ARBA" id="ARBA00022871"/>
    </source>
</evidence>
<dbReference type="SUPFAM" id="SSF52058">
    <property type="entry name" value="L domain-like"/>
    <property type="match status" value="1"/>
</dbReference>
<dbReference type="SMART" id="SM00365">
    <property type="entry name" value="LRR_SD22"/>
    <property type="match status" value="6"/>
</dbReference>
<feature type="region of interest" description="Disordered" evidence="18">
    <location>
        <begin position="1"/>
        <end position="32"/>
    </location>
</feature>
<feature type="compositionally biased region" description="Basic and acidic residues" evidence="18">
    <location>
        <begin position="1"/>
        <end position="14"/>
    </location>
</feature>
<proteinExistence type="predicted"/>
<accession>A0AA97JSH3</accession>
<dbReference type="Pfam" id="PF00625">
    <property type="entry name" value="Guanylate_kin"/>
    <property type="match status" value="1"/>
</dbReference>
<dbReference type="SUPFAM" id="SSF52540">
    <property type="entry name" value="P-loop containing nucleoside triphosphate hydrolases"/>
    <property type="match status" value="1"/>
</dbReference>
<dbReference type="PANTHER" id="PTHR23117:SF18">
    <property type="entry name" value="LEUCINE-RICH REPEAT AND GUANYLATE KINASE DOMAIN-CONTAINING PROTEIN"/>
    <property type="match status" value="1"/>
</dbReference>
<name>A0AA97JSH3_EUBMA</name>
<keyword evidence="11" id="KW-0744">Spermatogenesis</keyword>
<keyword evidence="4" id="KW-0433">Leucine-rich repeat</keyword>
<evidence type="ECO:0000256" key="8">
    <source>
        <dbReference type="ARBA" id="ARBA00022777"/>
    </source>
</evidence>
<evidence type="ECO:0000256" key="4">
    <source>
        <dbReference type="ARBA" id="ARBA00022614"/>
    </source>
</evidence>
<dbReference type="RefSeq" id="XP_054844555.1">
    <property type="nucleotide sequence ID" value="XM_054988580.1"/>
</dbReference>
<dbReference type="Pfam" id="PF12799">
    <property type="entry name" value="LRR_4"/>
    <property type="match status" value="1"/>
</dbReference>
<feature type="compositionally biased region" description="Polar residues" evidence="18">
    <location>
        <begin position="827"/>
        <end position="840"/>
    </location>
</feature>
<keyword evidence="12" id="KW-0206">Cytoskeleton</keyword>